<dbReference type="InterPro" id="IPR052734">
    <property type="entry name" value="Nod_factor_acetyltransferase"/>
</dbReference>
<sequence length="263" mass="30566">MQHIFYHYLVFQSLYSLLDVLIFHAPGVRYSFFMPYSLLWFLFSHFCWKLLLLIFAKIKHPFIVSVLMGIAVGYAPFIGAWLSFSRTFVFFPFFLAGYYFRSEMLPTALAAKIKWAGAVGTAALLLFAYVHPIDPKWLYSSFTFRELGFTAWYAGIYRLGVYVLEVFASLCFLSLVPLRRATMTEWGNHTVYVFLLHAIITKTAIATGIFAHIQSPLQIAAVFLMAGLLTWVLLQERIRRLSRPLIEPDLAFWERWTVSRHRM</sequence>
<gene>
    <name evidence="2" type="ORF">L0M14_00765</name>
</gene>
<feature type="transmembrane region" description="Helical" evidence="1">
    <location>
        <begin position="62"/>
        <end position="78"/>
    </location>
</feature>
<keyword evidence="3" id="KW-1185">Reference proteome</keyword>
<evidence type="ECO:0000313" key="3">
    <source>
        <dbReference type="Proteomes" id="UP001649230"/>
    </source>
</evidence>
<reference evidence="2 3" key="1">
    <citation type="journal article" date="2024" name="Int. J. Syst. Evol. Microbiol.">
        <title>Paenibacillus hexagrammi sp. nov., a novel bacterium isolated from the gut content of Hexagrammos agrammus.</title>
        <authorList>
            <person name="Jung H.K."/>
            <person name="Kim D.G."/>
            <person name="Zin H."/>
            <person name="Park J."/>
            <person name="Jung H."/>
            <person name="Kim Y.O."/>
            <person name="Kong H.J."/>
            <person name="Kim J.W."/>
            <person name="Kim Y.S."/>
        </authorList>
    </citation>
    <scope>NUCLEOTIDE SEQUENCE [LARGE SCALE GENOMIC DNA]</scope>
    <source>
        <strain evidence="2 3">YPD9-1</strain>
    </source>
</reference>
<proteinExistence type="predicted"/>
<dbReference type="EMBL" id="CP090978">
    <property type="protein sequence ID" value="UJF33834.1"/>
    <property type="molecule type" value="Genomic_DNA"/>
</dbReference>
<keyword evidence="1" id="KW-1133">Transmembrane helix</keyword>
<evidence type="ECO:0000313" key="2">
    <source>
        <dbReference type="EMBL" id="UJF33834.1"/>
    </source>
</evidence>
<feature type="transmembrane region" description="Helical" evidence="1">
    <location>
        <begin position="84"/>
        <end position="101"/>
    </location>
</feature>
<dbReference type="RefSeq" id="WP_235120225.1">
    <property type="nucleotide sequence ID" value="NZ_CP090978.1"/>
</dbReference>
<dbReference type="PANTHER" id="PTHR37312:SF1">
    <property type="entry name" value="MEMBRANE-BOUND ACYLTRANSFERASE YKRP-RELATED"/>
    <property type="match status" value="1"/>
</dbReference>
<keyword evidence="1" id="KW-0812">Transmembrane</keyword>
<feature type="transmembrane region" description="Helical" evidence="1">
    <location>
        <begin position="37"/>
        <end position="55"/>
    </location>
</feature>
<name>A0ABY3SKT2_9BACL</name>
<feature type="transmembrane region" description="Helical" evidence="1">
    <location>
        <begin position="5"/>
        <end position="25"/>
    </location>
</feature>
<feature type="transmembrane region" description="Helical" evidence="1">
    <location>
        <begin position="151"/>
        <end position="178"/>
    </location>
</feature>
<feature type="transmembrane region" description="Helical" evidence="1">
    <location>
        <begin position="190"/>
        <end position="211"/>
    </location>
</feature>
<feature type="transmembrane region" description="Helical" evidence="1">
    <location>
        <begin position="217"/>
        <end position="234"/>
    </location>
</feature>
<keyword evidence="1" id="KW-0472">Membrane</keyword>
<feature type="transmembrane region" description="Helical" evidence="1">
    <location>
        <begin position="113"/>
        <end position="131"/>
    </location>
</feature>
<evidence type="ECO:0000256" key="1">
    <source>
        <dbReference type="SAM" id="Phobius"/>
    </source>
</evidence>
<accession>A0ABY3SKT2</accession>
<dbReference type="PANTHER" id="PTHR37312">
    <property type="entry name" value="MEMBRANE-BOUND ACYLTRANSFERASE YKRP-RELATED"/>
    <property type="match status" value="1"/>
</dbReference>
<organism evidence="2 3">
    <name type="scientific">Paenibacillus hexagrammi</name>
    <dbReference type="NCBI Taxonomy" id="2908839"/>
    <lineage>
        <taxon>Bacteria</taxon>
        <taxon>Bacillati</taxon>
        <taxon>Bacillota</taxon>
        <taxon>Bacilli</taxon>
        <taxon>Bacillales</taxon>
        <taxon>Paenibacillaceae</taxon>
        <taxon>Paenibacillus</taxon>
    </lineage>
</organism>
<protein>
    <submittedName>
        <fullName evidence="2">Fucose 4-O-acetylase</fullName>
    </submittedName>
</protein>
<dbReference type="Proteomes" id="UP001649230">
    <property type="component" value="Chromosome"/>
</dbReference>